<dbReference type="PIRSF" id="PIRSF004749">
    <property type="entry name" value="Pep_def"/>
    <property type="match status" value="1"/>
</dbReference>
<organism evidence="3 4">
    <name type="scientific">Vibrio porteresiae DSM 19223</name>
    <dbReference type="NCBI Taxonomy" id="1123496"/>
    <lineage>
        <taxon>Bacteria</taxon>
        <taxon>Pseudomonadati</taxon>
        <taxon>Pseudomonadota</taxon>
        <taxon>Gammaproteobacteria</taxon>
        <taxon>Vibrionales</taxon>
        <taxon>Vibrionaceae</taxon>
        <taxon>Vibrio</taxon>
    </lineage>
</organism>
<feature type="binding site" evidence="2">
    <location>
        <position position="135"/>
    </location>
    <ligand>
        <name>Fe cation</name>
        <dbReference type="ChEBI" id="CHEBI:24875"/>
    </ligand>
</feature>
<dbReference type="PANTHER" id="PTHR10458:SF22">
    <property type="entry name" value="PEPTIDE DEFORMYLASE"/>
    <property type="match status" value="1"/>
</dbReference>
<evidence type="ECO:0000256" key="1">
    <source>
        <dbReference type="ARBA" id="ARBA00010759"/>
    </source>
</evidence>
<keyword evidence="3" id="KW-0378">Hydrolase</keyword>
<comment type="cofactor">
    <cofactor evidence="2">
        <name>Fe(2+)</name>
        <dbReference type="ChEBI" id="CHEBI:29033"/>
    </cofactor>
    <text evidence="2">Binds 1 Fe(2+) ion.</text>
</comment>
<accession>A0ABZ0QDF1</accession>
<evidence type="ECO:0000313" key="3">
    <source>
        <dbReference type="EMBL" id="WPC74434.1"/>
    </source>
</evidence>
<reference evidence="3 4" key="1">
    <citation type="submission" date="2023-11" db="EMBL/GenBank/DDBJ databases">
        <title>Plant-associative lifestyle of Vibrio porteresiae and its evolutionary dynamics.</title>
        <authorList>
            <person name="Rameshkumar N."/>
            <person name="Kirti K."/>
        </authorList>
    </citation>
    <scope>NUCLEOTIDE SEQUENCE [LARGE SCALE GENOMIC DNA]</scope>
    <source>
        <strain evidence="3 4">MSSRF30</strain>
    </source>
</reference>
<keyword evidence="2" id="KW-0408">Iron</keyword>
<dbReference type="PANTHER" id="PTHR10458">
    <property type="entry name" value="PEPTIDE DEFORMYLASE"/>
    <property type="match status" value="1"/>
</dbReference>
<dbReference type="InterPro" id="IPR023635">
    <property type="entry name" value="Peptide_deformylase"/>
</dbReference>
<dbReference type="GO" id="GO:0042586">
    <property type="term" value="F:peptide deformylase activity"/>
    <property type="evidence" value="ECO:0007669"/>
    <property type="project" value="UniProtKB-EC"/>
</dbReference>
<dbReference type="PRINTS" id="PR01576">
    <property type="entry name" value="PDEFORMYLASE"/>
</dbReference>
<dbReference type="Pfam" id="PF01327">
    <property type="entry name" value="Pep_deformylase"/>
    <property type="match status" value="1"/>
</dbReference>
<proteinExistence type="inferred from homology"/>
<dbReference type="InterPro" id="IPR036821">
    <property type="entry name" value="Peptide_deformylase_sf"/>
</dbReference>
<dbReference type="EMBL" id="CP138203">
    <property type="protein sequence ID" value="WPC74434.1"/>
    <property type="molecule type" value="Genomic_DNA"/>
</dbReference>
<dbReference type="SUPFAM" id="SSF56420">
    <property type="entry name" value="Peptide deformylase"/>
    <property type="match status" value="1"/>
</dbReference>
<dbReference type="RefSeq" id="WP_261894653.1">
    <property type="nucleotide sequence ID" value="NZ_AP024895.1"/>
</dbReference>
<evidence type="ECO:0000313" key="4">
    <source>
        <dbReference type="Proteomes" id="UP001304071"/>
    </source>
</evidence>
<name>A0ABZ0QDF1_9VIBR</name>
<dbReference type="Gene3D" id="3.90.45.10">
    <property type="entry name" value="Peptide deformylase"/>
    <property type="match status" value="1"/>
</dbReference>
<dbReference type="HAMAP" id="MF_00163">
    <property type="entry name" value="Pep_deformylase"/>
    <property type="match status" value="1"/>
</dbReference>
<comment type="caution">
    <text evidence="2">Lacks conserved residue(s) required for the propagation of feature annotation.</text>
</comment>
<keyword evidence="2" id="KW-0479">Metal-binding</keyword>
<evidence type="ECO:0000256" key="2">
    <source>
        <dbReference type="HAMAP-Rule" id="MF_00163"/>
    </source>
</evidence>
<sequence>MAETILWIDDPKMQGASALVECFDDDLASLVNKMFSCIEQYKESGLAAIQLGVAQQVIVIAIDDEYANHHRLALVNPVITWSSEQMTQHLELCSSIPQHPLPVSRSKEVTVQYQDIHGQSQQWQTKGVVAVCLQHLIEHLSGHSLLDHLSSLKKQRVKKGLIKLHRHSV</sequence>
<comment type="similarity">
    <text evidence="1 2">Belongs to the polypeptide deformylase family.</text>
</comment>
<feature type="binding site" evidence="2">
    <location>
        <position position="139"/>
    </location>
    <ligand>
        <name>Fe cation</name>
        <dbReference type="ChEBI" id="CHEBI:24875"/>
    </ligand>
</feature>
<dbReference type="NCBIfam" id="TIGR00079">
    <property type="entry name" value="pept_deformyl"/>
    <property type="match status" value="1"/>
</dbReference>
<keyword evidence="4" id="KW-1185">Reference proteome</keyword>
<gene>
    <name evidence="3" type="primary">def</name>
    <name evidence="3" type="ORF">R8Z52_04160</name>
</gene>
<feature type="binding site" evidence="2">
    <location>
        <position position="93"/>
    </location>
    <ligand>
        <name>Fe cation</name>
        <dbReference type="ChEBI" id="CHEBI:24875"/>
    </ligand>
</feature>
<protein>
    <recommendedName>
        <fullName evidence="2">Peptide deformylase-like</fullName>
    </recommendedName>
    <alternativeName>
        <fullName evidence="2">Polypeptide deformylase-like</fullName>
    </alternativeName>
</protein>
<dbReference type="CDD" id="cd00487">
    <property type="entry name" value="Pep_deformylase"/>
    <property type="match status" value="1"/>
</dbReference>
<dbReference type="Proteomes" id="UP001304071">
    <property type="component" value="Chromosome 1"/>
</dbReference>